<protein>
    <recommendedName>
        <fullName evidence="4">VCBS repeat-containing protein</fullName>
    </recommendedName>
</protein>
<evidence type="ECO:0008006" key="4">
    <source>
        <dbReference type="Google" id="ProtNLM"/>
    </source>
</evidence>
<dbReference type="Proteomes" id="UP000664859">
    <property type="component" value="Unassembled WGS sequence"/>
</dbReference>
<sequence length="337" mass="35198">MLPWRFMLPLALCAFSVNAIAGPPLGRSLQNRSPTYNDTTETGNVFELGIPGDVYTHMQVNAGVLQGNAALTDLLFSAQHASAALPSGVAVLRGGLDAAAAPSFNLLSIAADVLAVGDGESVDAIRTGDLNADGTLDVVAVVNVTLPGYAFASHMVYTWLSDAATASYALAAALEYGGEFAGAPVAIGYLEIVDLDGDGLPDMVFSANGLMYWNRNIGPERGFWSGGNNLKVWATGQDPSNMMAVTYDPLNFWCSVIVDVDNDGHLDLISAGNNPNVVGDITSIFSVYINNGLAPILFEKIDVPGAGTDVACPVDIDGNKYVEVFTQTVTAGQRAGT</sequence>
<comment type="caution">
    <text evidence="2">The sequence shown here is derived from an EMBL/GenBank/DDBJ whole genome shotgun (WGS) entry which is preliminary data.</text>
</comment>
<dbReference type="EMBL" id="JAFCMP010000246">
    <property type="protein sequence ID" value="KAG5182368.1"/>
    <property type="molecule type" value="Genomic_DNA"/>
</dbReference>
<gene>
    <name evidence="2" type="ORF">JKP88DRAFT_245530</name>
</gene>
<feature type="chain" id="PRO_5032281547" description="VCBS repeat-containing protein" evidence="1">
    <location>
        <begin position="22"/>
        <end position="337"/>
    </location>
</feature>
<evidence type="ECO:0000313" key="3">
    <source>
        <dbReference type="Proteomes" id="UP000664859"/>
    </source>
</evidence>
<dbReference type="AlphaFoldDB" id="A0A835YX67"/>
<evidence type="ECO:0000313" key="2">
    <source>
        <dbReference type="EMBL" id="KAG5182368.1"/>
    </source>
</evidence>
<accession>A0A835YX67</accession>
<name>A0A835YX67_9STRA</name>
<dbReference type="Gene3D" id="2.130.10.130">
    <property type="entry name" value="Integrin alpha, N-terminal"/>
    <property type="match status" value="1"/>
</dbReference>
<reference evidence="2" key="1">
    <citation type="submission" date="2021-02" db="EMBL/GenBank/DDBJ databases">
        <title>First Annotated Genome of the Yellow-green Alga Tribonema minus.</title>
        <authorList>
            <person name="Mahan K.M."/>
        </authorList>
    </citation>
    <scope>NUCLEOTIDE SEQUENCE</scope>
    <source>
        <strain evidence="2">UTEX B ZZ1240</strain>
    </source>
</reference>
<evidence type="ECO:0000256" key="1">
    <source>
        <dbReference type="SAM" id="SignalP"/>
    </source>
</evidence>
<keyword evidence="3" id="KW-1185">Reference proteome</keyword>
<feature type="signal peptide" evidence="1">
    <location>
        <begin position="1"/>
        <end position="21"/>
    </location>
</feature>
<keyword evidence="1" id="KW-0732">Signal</keyword>
<proteinExistence type="predicted"/>
<organism evidence="2 3">
    <name type="scientific">Tribonema minus</name>
    <dbReference type="NCBI Taxonomy" id="303371"/>
    <lineage>
        <taxon>Eukaryota</taxon>
        <taxon>Sar</taxon>
        <taxon>Stramenopiles</taxon>
        <taxon>Ochrophyta</taxon>
        <taxon>PX clade</taxon>
        <taxon>Xanthophyceae</taxon>
        <taxon>Tribonematales</taxon>
        <taxon>Tribonemataceae</taxon>
        <taxon>Tribonema</taxon>
    </lineage>
</organism>
<dbReference type="InterPro" id="IPR028994">
    <property type="entry name" value="Integrin_alpha_N"/>
</dbReference>
<dbReference type="SUPFAM" id="SSF69318">
    <property type="entry name" value="Integrin alpha N-terminal domain"/>
    <property type="match status" value="1"/>
</dbReference>